<dbReference type="Gene3D" id="3.10.10.10">
    <property type="entry name" value="HIV Type 1 Reverse Transcriptase, subunit A, domain 1"/>
    <property type="match status" value="1"/>
</dbReference>
<evidence type="ECO:0000313" key="5">
    <source>
        <dbReference type="Proteomes" id="UP001234989"/>
    </source>
</evidence>
<sequence>MSVQCALGFDVICAMFHAPIHVSTPVGESIIVTQFVTLKIQGREMLEWEWVYKLKPAKGASVFSKIDLRLSYHQLKIRPEDILKTTFKTRYGLYEFLVMSFGLTNAPAAFRSLMNDVFKPFLNSFVIVFIDDILIYSKSKEDHVDHLRIVLGVLGRKTLERVMVDPQKIEMVKNWVRPSSVTEVRSFVGIASYYRRFMKNFVSIATHLTRLTKKRGVFEWTEKCEENFQKVKTLLTTTLILALPVEGKDFIIYYDISHSNLGVVFMQDKSGIAYASRQLKVHEHNYPTHDFKLAAVVFALKIWRHCLYGVKCEYNPGKANVVADALSRKAVTSIEARPTFIREIKAKQFEDENLNELRKKTVSSKAQNVTLDA</sequence>
<keyword evidence="5" id="KW-1185">Reference proteome</keyword>
<feature type="domain" description="Reverse transcriptase/retrotransposon-derived protein RNase H-like" evidence="3">
    <location>
        <begin position="220"/>
        <end position="311"/>
    </location>
</feature>
<dbReference type="CDD" id="cd01647">
    <property type="entry name" value="RT_LTR"/>
    <property type="match status" value="1"/>
</dbReference>
<organism evidence="4 5">
    <name type="scientific">Solanum verrucosum</name>
    <dbReference type="NCBI Taxonomy" id="315347"/>
    <lineage>
        <taxon>Eukaryota</taxon>
        <taxon>Viridiplantae</taxon>
        <taxon>Streptophyta</taxon>
        <taxon>Embryophyta</taxon>
        <taxon>Tracheophyta</taxon>
        <taxon>Spermatophyta</taxon>
        <taxon>Magnoliopsida</taxon>
        <taxon>eudicotyledons</taxon>
        <taxon>Gunneridae</taxon>
        <taxon>Pentapetalae</taxon>
        <taxon>asterids</taxon>
        <taxon>lamiids</taxon>
        <taxon>Solanales</taxon>
        <taxon>Solanaceae</taxon>
        <taxon>Solanoideae</taxon>
        <taxon>Solaneae</taxon>
        <taxon>Solanum</taxon>
    </lineage>
</organism>
<reference evidence="4" key="1">
    <citation type="submission" date="2023-08" db="EMBL/GenBank/DDBJ databases">
        <title>A de novo genome assembly of Solanum verrucosum Schlechtendal, a Mexican diploid species geographically isolated from the other diploid A-genome species in potato relatives.</title>
        <authorList>
            <person name="Hosaka K."/>
        </authorList>
    </citation>
    <scope>NUCLEOTIDE SEQUENCE</scope>
    <source>
        <tissue evidence="4">Young leaves</tissue>
    </source>
</reference>
<dbReference type="InterPro" id="IPR041577">
    <property type="entry name" value="RT_RNaseH_2"/>
</dbReference>
<name>A0AAF0TTU6_SOLVR</name>
<evidence type="ECO:0000259" key="2">
    <source>
        <dbReference type="Pfam" id="PF00078"/>
    </source>
</evidence>
<keyword evidence="1" id="KW-0511">Multifunctional enzyme</keyword>
<dbReference type="Pfam" id="PF17919">
    <property type="entry name" value="RT_RNaseH_2"/>
    <property type="match status" value="1"/>
</dbReference>
<dbReference type="InterPro" id="IPR043502">
    <property type="entry name" value="DNA/RNA_pol_sf"/>
</dbReference>
<dbReference type="InterPro" id="IPR000477">
    <property type="entry name" value="RT_dom"/>
</dbReference>
<gene>
    <name evidence="4" type="ORF">MTR67_025404</name>
</gene>
<dbReference type="PANTHER" id="PTHR37984:SF5">
    <property type="entry name" value="PROTEIN NYNRIN-LIKE"/>
    <property type="match status" value="1"/>
</dbReference>
<dbReference type="GO" id="GO:0003824">
    <property type="term" value="F:catalytic activity"/>
    <property type="evidence" value="ECO:0007669"/>
    <property type="project" value="UniProtKB-KW"/>
</dbReference>
<dbReference type="InterPro" id="IPR050951">
    <property type="entry name" value="Retrovirus_Pol_polyprotein"/>
</dbReference>
<dbReference type="AlphaFoldDB" id="A0AAF0TTU6"/>
<dbReference type="InterPro" id="IPR043128">
    <property type="entry name" value="Rev_trsase/Diguanyl_cyclase"/>
</dbReference>
<feature type="domain" description="Reverse transcriptase" evidence="2">
    <location>
        <begin position="41"/>
        <end position="172"/>
    </location>
</feature>
<dbReference type="Gene3D" id="3.30.70.270">
    <property type="match status" value="2"/>
</dbReference>
<dbReference type="SUPFAM" id="SSF56672">
    <property type="entry name" value="DNA/RNA polymerases"/>
    <property type="match status" value="1"/>
</dbReference>
<dbReference type="Proteomes" id="UP001234989">
    <property type="component" value="Chromosome 6"/>
</dbReference>
<dbReference type="EMBL" id="CP133617">
    <property type="protein sequence ID" value="WMV32019.1"/>
    <property type="molecule type" value="Genomic_DNA"/>
</dbReference>
<accession>A0AAF0TTU6</accession>
<evidence type="ECO:0000313" key="4">
    <source>
        <dbReference type="EMBL" id="WMV32019.1"/>
    </source>
</evidence>
<evidence type="ECO:0008006" key="6">
    <source>
        <dbReference type="Google" id="ProtNLM"/>
    </source>
</evidence>
<dbReference type="Pfam" id="PF00078">
    <property type="entry name" value="RVT_1"/>
    <property type="match status" value="1"/>
</dbReference>
<evidence type="ECO:0000256" key="1">
    <source>
        <dbReference type="ARBA" id="ARBA00023268"/>
    </source>
</evidence>
<protein>
    <recommendedName>
        <fullName evidence="6">Reverse transcriptase domain-containing protein</fullName>
    </recommendedName>
</protein>
<proteinExistence type="predicted"/>
<dbReference type="PANTHER" id="PTHR37984">
    <property type="entry name" value="PROTEIN CBG26694"/>
    <property type="match status" value="1"/>
</dbReference>
<evidence type="ECO:0000259" key="3">
    <source>
        <dbReference type="Pfam" id="PF17919"/>
    </source>
</evidence>
<dbReference type="FunFam" id="3.30.70.270:FF:000020">
    <property type="entry name" value="Transposon Tf2-6 polyprotein-like Protein"/>
    <property type="match status" value="1"/>
</dbReference>
<feature type="non-terminal residue" evidence="4">
    <location>
        <position position="373"/>
    </location>
</feature>